<name>A0AAF0DLG5_9EURO</name>
<feature type="compositionally biased region" description="Polar residues" evidence="1">
    <location>
        <begin position="133"/>
        <end position="148"/>
    </location>
</feature>
<feature type="region of interest" description="Disordered" evidence="1">
    <location>
        <begin position="87"/>
        <end position="110"/>
    </location>
</feature>
<dbReference type="Proteomes" id="UP001219355">
    <property type="component" value="Chromosome 3"/>
</dbReference>
<evidence type="ECO:0000313" key="3">
    <source>
        <dbReference type="EMBL" id="WEW59812.1"/>
    </source>
</evidence>
<feature type="signal peptide" evidence="2">
    <location>
        <begin position="1"/>
        <end position="18"/>
    </location>
</feature>
<dbReference type="AlphaFoldDB" id="A0AAF0DLG5"/>
<accession>A0AAF0DLG5</accession>
<feature type="region of interest" description="Disordered" evidence="1">
    <location>
        <begin position="123"/>
        <end position="148"/>
    </location>
</feature>
<dbReference type="EMBL" id="CP120629">
    <property type="protein sequence ID" value="WEW59812.1"/>
    <property type="molecule type" value="Genomic_DNA"/>
</dbReference>
<feature type="chain" id="PRO_5041967404" evidence="2">
    <location>
        <begin position="19"/>
        <end position="181"/>
    </location>
</feature>
<organism evidence="3 4">
    <name type="scientific">Emydomyces testavorans</name>
    <dbReference type="NCBI Taxonomy" id="2070801"/>
    <lineage>
        <taxon>Eukaryota</taxon>
        <taxon>Fungi</taxon>
        <taxon>Dikarya</taxon>
        <taxon>Ascomycota</taxon>
        <taxon>Pezizomycotina</taxon>
        <taxon>Eurotiomycetes</taxon>
        <taxon>Eurotiomycetidae</taxon>
        <taxon>Onygenales</taxon>
        <taxon>Nannizziopsiaceae</taxon>
        <taxon>Emydomyces</taxon>
    </lineage>
</organism>
<evidence type="ECO:0000256" key="1">
    <source>
        <dbReference type="SAM" id="MobiDB-lite"/>
    </source>
</evidence>
<reference evidence="3" key="1">
    <citation type="submission" date="2023-03" db="EMBL/GenBank/DDBJ databases">
        <title>Emydomyces testavorans Genome Sequence.</title>
        <authorList>
            <person name="Hoyer L."/>
        </authorList>
    </citation>
    <scope>NUCLEOTIDE SEQUENCE</scope>
    <source>
        <strain evidence="3">16-2883</strain>
    </source>
</reference>
<keyword evidence="2" id="KW-0732">Signal</keyword>
<proteinExistence type="predicted"/>
<evidence type="ECO:0000256" key="2">
    <source>
        <dbReference type="SAM" id="SignalP"/>
    </source>
</evidence>
<protein>
    <submittedName>
        <fullName evidence="3">Uncharacterized protein</fullName>
    </submittedName>
</protein>
<sequence>MRFEVFSFSIVLIGGVLANDWVKTEPFHIKARLARRGTQGSSFTPGTTPGTGKSCEGAFGAGFAECAASGGVSREECAAKLSVTLKSTTQPQTSQQSSATKSPSSPVVSPAVKPAVMTTTICPSASHPPYPTGSPNATSPGTAVQSLPSNSPVFTGAASPQNTVQGAVTFVALLGVLRNLL</sequence>
<keyword evidence="4" id="KW-1185">Reference proteome</keyword>
<evidence type="ECO:0000313" key="4">
    <source>
        <dbReference type="Proteomes" id="UP001219355"/>
    </source>
</evidence>
<gene>
    <name evidence="3" type="ORF">PRK78_005292</name>
</gene>